<evidence type="ECO:0000313" key="2">
    <source>
        <dbReference type="EMBL" id="MEX4009581.1"/>
    </source>
</evidence>
<reference evidence="2 3" key="1">
    <citation type="submission" date="2024-01" db="EMBL/GenBank/DDBJ databases">
        <title>New evidence supports the origin of RcGTA from prophage.</title>
        <authorList>
            <person name="Xu Y."/>
            <person name="Liu B."/>
            <person name="Chen F."/>
        </authorList>
    </citation>
    <scope>NUCLEOTIDE SEQUENCE [LARGE SCALE GENOMIC DNA]</scope>
    <source>
        <strain evidence="2 3">CBW1107-2</strain>
    </source>
</reference>
<proteinExistence type="predicted"/>
<dbReference type="Gene3D" id="3.30.720.110">
    <property type="match status" value="1"/>
</dbReference>
<comment type="caution">
    <text evidence="2">The sequence shown here is derived from an EMBL/GenBank/DDBJ whole genome shotgun (WGS) entry which is preliminary data.</text>
</comment>
<dbReference type="PROSITE" id="PS51819">
    <property type="entry name" value="VOC"/>
    <property type="match status" value="1"/>
</dbReference>
<feature type="domain" description="VOC" evidence="1">
    <location>
        <begin position="10"/>
        <end position="134"/>
    </location>
</feature>
<protein>
    <submittedName>
        <fullName evidence="2">VOC family protein</fullName>
    </submittedName>
</protein>
<organism evidence="2 3">
    <name type="scientific">Neoaquamicrobium sediminum</name>
    <dbReference type="NCBI Taxonomy" id="1849104"/>
    <lineage>
        <taxon>Bacteria</taxon>
        <taxon>Pseudomonadati</taxon>
        <taxon>Pseudomonadota</taxon>
        <taxon>Alphaproteobacteria</taxon>
        <taxon>Hyphomicrobiales</taxon>
        <taxon>Phyllobacteriaceae</taxon>
        <taxon>Neoaquamicrobium</taxon>
    </lineage>
</organism>
<accession>A0ABV3WZ84</accession>
<dbReference type="PANTHER" id="PTHR34109:SF1">
    <property type="entry name" value="VOC DOMAIN-CONTAINING PROTEIN"/>
    <property type="match status" value="1"/>
</dbReference>
<dbReference type="Proteomes" id="UP001559025">
    <property type="component" value="Unassembled WGS sequence"/>
</dbReference>
<dbReference type="RefSeq" id="WP_368804472.1">
    <property type="nucleotide sequence ID" value="NZ_JAZHFV010000006.1"/>
</dbReference>
<evidence type="ECO:0000313" key="3">
    <source>
        <dbReference type="Proteomes" id="UP001559025"/>
    </source>
</evidence>
<dbReference type="Pfam" id="PF00903">
    <property type="entry name" value="Glyoxalase"/>
    <property type="match status" value="1"/>
</dbReference>
<evidence type="ECO:0000259" key="1">
    <source>
        <dbReference type="PROSITE" id="PS51819"/>
    </source>
</evidence>
<dbReference type="PANTHER" id="PTHR34109">
    <property type="entry name" value="BNAUNNG04460D PROTEIN-RELATED"/>
    <property type="match status" value="1"/>
</dbReference>
<dbReference type="InterPro" id="IPR004360">
    <property type="entry name" value="Glyas_Fos-R_dOase_dom"/>
</dbReference>
<dbReference type="SUPFAM" id="SSF54593">
    <property type="entry name" value="Glyoxalase/Bleomycin resistance protein/Dihydroxybiphenyl dioxygenase"/>
    <property type="match status" value="1"/>
</dbReference>
<name>A0ABV3WZ84_9HYPH</name>
<dbReference type="InterPro" id="IPR029068">
    <property type="entry name" value="Glyas_Bleomycin-R_OHBP_Dase"/>
</dbReference>
<gene>
    <name evidence="2" type="ORF">V1479_19890</name>
</gene>
<keyword evidence="3" id="KW-1185">Reference proteome</keyword>
<dbReference type="InterPro" id="IPR037523">
    <property type="entry name" value="VOC_core"/>
</dbReference>
<sequence length="141" mass="15652">MTTYTAIEPPRIYPTFRFRDAAAMIDWLRDAFGFTVKARYEDDKGVVGHAELALGSSIIMCGQAQEDEYGTIVGQPGDQGGKSLYIAVDDVDALFEQVRKAGAAIEQGLTDRDYGSREFICRDPEGNVWCFGTYWPKAHEG</sequence>
<dbReference type="Gene3D" id="3.30.720.120">
    <property type="match status" value="1"/>
</dbReference>
<dbReference type="EMBL" id="JAZHFV010000006">
    <property type="protein sequence ID" value="MEX4009581.1"/>
    <property type="molecule type" value="Genomic_DNA"/>
</dbReference>